<evidence type="ECO:0000313" key="1">
    <source>
        <dbReference type="EMBL" id="GHE33199.1"/>
    </source>
</evidence>
<dbReference type="EMBL" id="BNAF01000005">
    <property type="protein sequence ID" value="GHE33199.1"/>
    <property type="molecule type" value="Genomic_DNA"/>
</dbReference>
<keyword evidence="2" id="KW-1185">Reference proteome</keyword>
<comment type="caution">
    <text evidence="1">The sequence shown here is derived from an EMBL/GenBank/DDBJ whole genome shotgun (WGS) entry which is preliminary data.</text>
</comment>
<proteinExistence type="predicted"/>
<sequence>MGILLYLNLIRFNTNRVRYDQEGSAIVVDIVFLIGESATEYVTTCRFLEIESYIINGQG</sequence>
<protein>
    <submittedName>
        <fullName evidence="1">Uncharacterized protein</fullName>
    </submittedName>
</protein>
<accession>A0ABQ3HYL8</accession>
<organism evidence="1 2">
    <name type="scientific">Sphingobacterium griseoflavum</name>
    <dbReference type="NCBI Taxonomy" id="1474952"/>
    <lineage>
        <taxon>Bacteria</taxon>
        <taxon>Pseudomonadati</taxon>
        <taxon>Bacteroidota</taxon>
        <taxon>Sphingobacteriia</taxon>
        <taxon>Sphingobacteriales</taxon>
        <taxon>Sphingobacteriaceae</taxon>
        <taxon>Sphingobacterium</taxon>
    </lineage>
</organism>
<dbReference type="Proteomes" id="UP000620550">
    <property type="component" value="Unassembled WGS sequence"/>
</dbReference>
<reference evidence="2" key="1">
    <citation type="journal article" date="2019" name="Int. J. Syst. Evol. Microbiol.">
        <title>The Global Catalogue of Microorganisms (GCM) 10K type strain sequencing project: providing services to taxonomists for standard genome sequencing and annotation.</title>
        <authorList>
            <consortium name="The Broad Institute Genomics Platform"/>
            <consortium name="The Broad Institute Genome Sequencing Center for Infectious Disease"/>
            <person name="Wu L."/>
            <person name="Ma J."/>
        </authorList>
    </citation>
    <scope>NUCLEOTIDE SEQUENCE [LARGE SCALE GENOMIC DNA]</scope>
    <source>
        <strain evidence="2">CGMCC 1.12966</strain>
    </source>
</reference>
<evidence type="ECO:0000313" key="2">
    <source>
        <dbReference type="Proteomes" id="UP000620550"/>
    </source>
</evidence>
<gene>
    <name evidence="1" type="ORF">GCM10017764_15350</name>
</gene>
<name>A0ABQ3HYL8_9SPHI</name>